<dbReference type="AlphaFoldDB" id="A0A8H5BS77"/>
<gene>
    <name evidence="2" type="ORF">D9619_013632</name>
</gene>
<keyword evidence="3" id="KW-1185">Reference proteome</keyword>
<comment type="caution">
    <text evidence="2">The sequence shown here is derived from an EMBL/GenBank/DDBJ whole genome shotgun (WGS) entry which is preliminary data.</text>
</comment>
<dbReference type="Gene3D" id="3.80.10.10">
    <property type="entry name" value="Ribonuclease Inhibitor"/>
    <property type="match status" value="1"/>
</dbReference>
<evidence type="ECO:0000313" key="2">
    <source>
        <dbReference type="EMBL" id="KAF5328111.1"/>
    </source>
</evidence>
<sequence length="412" mass="46460">MGSRTSRPSDSSSISGPPRLPFDIYLQIPSHLRPWLVEDRETLLALARCCRALRDASQKVLFTSMRYGHLPIDPDRRLLRQLTVQSTFLRAVVDSPDRLALYVNVFSQDKLALDPEFRSTAFTKHKRKRAQLWTLTKQALPLMVNLKKLNFAPVVNHPSAPILLQRCTFQLESLVWRGVGSETALYATFLPTQYNLLHLNINSHQHLDRPRLPDGLCPSLLSIACLLSDLSHICAKRPIIGLHVTANSRGDIAEPPCTDLMSAAEREGCLAALEKVKTLRLWSVSQFHRSTSGTVLRMIVALELRVWEAEDTSLLVQFPNLRSLQLWDHSRSDDNSSISPDTAARVFTQCNKLQKLIIVNAHSGHKRRFSRGGFDKNPLYKENQNAESQDSLCGTAANQSAKRVYHPTEYSP</sequence>
<feature type="region of interest" description="Disordered" evidence="1">
    <location>
        <begin position="369"/>
        <end position="412"/>
    </location>
</feature>
<dbReference type="EMBL" id="JAACJJ010000006">
    <property type="protein sequence ID" value="KAF5328111.1"/>
    <property type="molecule type" value="Genomic_DNA"/>
</dbReference>
<dbReference type="OrthoDB" id="3048034at2759"/>
<feature type="compositionally biased region" description="Polar residues" evidence="1">
    <location>
        <begin position="382"/>
        <end position="401"/>
    </location>
</feature>
<accession>A0A8H5BS77</accession>
<dbReference type="InterPro" id="IPR032675">
    <property type="entry name" value="LRR_dom_sf"/>
</dbReference>
<evidence type="ECO:0000256" key="1">
    <source>
        <dbReference type="SAM" id="MobiDB-lite"/>
    </source>
</evidence>
<evidence type="ECO:0000313" key="3">
    <source>
        <dbReference type="Proteomes" id="UP000567179"/>
    </source>
</evidence>
<organism evidence="2 3">
    <name type="scientific">Psilocybe cf. subviscida</name>
    <dbReference type="NCBI Taxonomy" id="2480587"/>
    <lineage>
        <taxon>Eukaryota</taxon>
        <taxon>Fungi</taxon>
        <taxon>Dikarya</taxon>
        <taxon>Basidiomycota</taxon>
        <taxon>Agaricomycotina</taxon>
        <taxon>Agaricomycetes</taxon>
        <taxon>Agaricomycetidae</taxon>
        <taxon>Agaricales</taxon>
        <taxon>Agaricineae</taxon>
        <taxon>Strophariaceae</taxon>
        <taxon>Psilocybe</taxon>
    </lineage>
</organism>
<dbReference type="Proteomes" id="UP000567179">
    <property type="component" value="Unassembled WGS sequence"/>
</dbReference>
<reference evidence="2 3" key="1">
    <citation type="journal article" date="2020" name="ISME J.">
        <title>Uncovering the hidden diversity of litter-decomposition mechanisms in mushroom-forming fungi.</title>
        <authorList>
            <person name="Floudas D."/>
            <person name="Bentzer J."/>
            <person name="Ahren D."/>
            <person name="Johansson T."/>
            <person name="Persson P."/>
            <person name="Tunlid A."/>
        </authorList>
    </citation>
    <scope>NUCLEOTIDE SEQUENCE [LARGE SCALE GENOMIC DNA]</scope>
    <source>
        <strain evidence="2 3">CBS 101986</strain>
    </source>
</reference>
<proteinExistence type="predicted"/>
<protein>
    <submittedName>
        <fullName evidence="2">Uncharacterized protein</fullName>
    </submittedName>
</protein>
<name>A0A8H5BS77_9AGAR</name>